<proteinExistence type="predicted"/>
<organism evidence="1">
    <name type="scientific">marine sediment metagenome</name>
    <dbReference type="NCBI Taxonomy" id="412755"/>
    <lineage>
        <taxon>unclassified sequences</taxon>
        <taxon>metagenomes</taxon>
        <taxon>ecological metagenomes</taxon>
    </lineage>
</organism>
<evidence type="ECO:0000313" key="1">
    <source>
        <dbReference type="EMBL" id="GAG54935.1"/>
    </source>
</evidence>
<gene>
    <name evidence="1" type="ORF">S01H4_19182</name>
</gene>
<sequence>MMYPIMAIANRKNLATVAMGIAKDADIFRLHDVKEVGDLVK</sequence>
<accession>X0YGB7</accession>
<protein>
    <recommendedName>
        <fullName evidence="2">Pterin-binding domain-containing protein</fullName>
    </recommendedName>
</protein>
<name>X0YGB7_9ZZZZ</name>
<reference evidence="1" key="1">
    <citation type="journal article" date="2014" name="Front. Microbiol.">
        <title>High frequency of phylogenetically diverse reductive dehalogenase-homologous genes in deep subseafloor sedimentary metagenomes.</title>
        <authorList>
            <person name="Kawai M."/>
            <person name="Futagami T."/>
            <person name="Toyoda A."/>
            <person name="Takaki Y."/>
            <person name="Nishi S."/>
            <person name="Hori S."/>
            <person name="Arai W."/>
            <person name="Tsubouchi T."/>
            <person name="Morono Y."/>
            <person name="Uchiyama I."/>
            <person name="Ito T."/>
            <person name="Fujiyama A."/>
            <person name="Inagaki F."/>
            <person name="Takami H."/>
        </authorList>
    </citation>
    <scope>NUCLEOTIDE SEQUENCE</scope>
    <source>
        <strain evidence="1">Expedition CK06-06</strain>
    </source>
</reference>
<evidence type="ECO:0008006" key="2">
    <source>
        <dbReference type="Google" id="ProtNLM"/>
    </source>
</evidence>
<dbReference type="EMBL" id="BART01008537">
    <property type="protein sequence ID" value="GAG54935.1"/>
    <property type="molecule type" value="Genomic_DNA"/>
</dbReference>
<comment type="caution">
    <text evidence="1">The sequence shown here is derived from an EMBL/GenBank/DDBJ whole genome shotgun (WGS) entry which is preliminary data.</text>
</comment>
<dbReference type="AlphaFoldDB" id="X0YGB7"/>